<dbReference type="CDD" id="cd05333">
    <property type="entry name" value="BKR_SDR_c"/>
    <property type="match status" value="1"/>
</dbReference>
<dbReference type="PRINTS" id="PR00081">
    <property type="entry name" value="GDHRDH"/>
</dbReference>
<comment type="function">
    <text evidence="1">Catalyzes the NADPH-dependent reduction of beta-ketoacyl-ACP substrates to beta-hydroxyacyl-ACP products, the first reductive step in the elongation cycle of fatty acid biosynthesis.</text>
</comment>
<keyword evidence="5" id="KW-0560">Oxidoreductase</keyword>
<dbReference type="PANTHER" id="PTHR42879:SF2">
    <property type="entry name" value="3-OXOACYL-[ACYL-CARRIER-PROTEIN] REDUCTASE FABG"/>
    <property type="match status" value="1"/>
</dbReference>
<comment type="caution">
    <text evidence="9">The sequence shown here is derived from an EMBL/GenBank/DDBJ whole genome shotgun (WGS) entry which is preliminary data.</text>
</comment>
<evidence type="ECO:0000256" key="4">
    <source>
        <dbReference type="ARBA" id="ARBA00022857"/>
    </source>
</evidence>
<keyword evidence="10" id="KW-1185">Reference proteome</keyword>
<proteinExistence type="inferred from homology"/>
<dbReference type="InterPro" id="IPR057326">
    <property type="entry name" value="KR_dom"/>
</dbReference>
<accession>A0A158FVI0</accession>
<dbReference type="Proteomes" id="UP000054770">
    <property type="component" value="Unassembled WGS sequence"/>
</dbReference>
<dbReference type="OrthoDB" id="8557335at2"/>
<protein>
    <recommendedName>
        <fullName evidence="3">3-oxoacyl-[acyl-carrier-protein] reductase FabG</fullName>
    </recommendedName>
    <alternativeName>
        <fullName evidence="6">Beta-ketoacyl-ACP reductase</fullName>
    </alternativeName>
</protein>
<reference evidence="9" key="1">
    <citation type="submission" date="2016-01" db="EMBL/GenBank/DDBJ databases">
        <authorList>
            <person name="Peeters C."/>
        </authorList>
    </citation>
    <scope>NUCLEOTIDE SEQUENCE [LARGE SCALE GENOMIC DNA]</scope>
    <source>
        <strain evidence="9">LMG 22940</strain>
    </source>
</reference>
<dbReference type="SUPFAM" id="SSF51735">
    <property type="entry name" value="NAD(P)-binding Rossmann-fold domains"/>
    <property type="match status" value="1"/>
</dbReference>
<evidence type="ECO:0000256" key="3">
    <source>
        <dbReference type="ARBA" id="ARBA00017650"/>
    </source>
</evidence>
<name>A0A158FVI0_9BURK</name>
<feature type="domain" description="Ketoreductase" evidence="8">
    <location>
        <begin position="8"/>
        <end position="186"/>
    </location>
</feature>
<evidence type="ECO:0000256" key="6">
    <source>
        <dbReference type="ARBA" id="ARBA00029899"/>
    </source>
</evidence>
<dbReference type="AlphaFoldDB" id="A0A158FVI0"/>
<dbReference type="Gene3D" id="3.40.50.720">
    <property type="entry name" value="NAD(P)-binding Rossmann-like Domain"/>
    <property type="match status" value="1"/>
</dbReference>
<organism evidence="9 10">
    <name type="scientific">Caballeronia choica</name>
    <dbReference type="NCBI Taxonomy" id="326476"/>
    <lineage>
        <taxon>Bacteria</taxon>
        <taxon>Pseudomonadati</taxon>
        <taxon>Pseudomonadota</taxon>
        <taxon>Betaproteobacteria</taxon>
        <taxon>Burkholderiales</taxon>
        <taxon>Burkholderiaceae</taxon>
        <taxon>Caballeronia</taxon>
    </lineage>
</organism>
<dbReference type="SMART" id="SM00822">
    <property type="entry name" value="PKS_KR"/>
    <property type="match status" value="1"/>
</dbReference>
<dbReference type="PROSITE" id="PS00061">
    <property type="entry name" value="ADH_SHORT"/>
    <property type="match status" value="1"/>
</dbReference>
<evidence type="ECO:0000313" key="9">
    <source>
        <dbReference type="EMBL" id="SAL23359.1"/>
    </source>
</evidence>
<dbReference type="InterPro" id="IPR020904">
    <property type="entry name" value="Sc_DH/Rdtase_CS"/>
</dbReference>
<dbReference type="PANTHER" id="PTHR42879">
    <property type="entry name" value="3-OXOACYL-(ACYL-CARRIER-PROTEIN) REDUCTASE"/>
    <property type="match status" value="1"/>
</dbReference>
<dbReference type="FunFam" id="3.40.50.720:FF:000115">
    <property type="entry name" value="3-oxoacyl-[acyl-carrier-protein] reductase FabG"/>
    <property type="match status" value="1"/>
</dbReference>
<dbReference type="EMBL" id="FCON02000007">
    <property type="protein sequence ID" value="SAL23359.1"/>
    <property type="molecule type" value="Genomic_DNA"/>
</dbReference>
<evidence type="ECO:0000259" key="8">
    <source>
        <dbReference type="SMART" id="SM00822"/>
    </source>
</evidence>
<dbReference type="PRINTS" id="PR00080">
    <property type="entry name" value="SDRFAMILY"/>
</dbReference>
<dbReference type="InterPro" id="IPR036291">
    <property type="entry name" value="NAD(P)-bd_dom_sf"/>
</dbReference>
<evidence type="ECO:0000256" key="1">
    <source>
        <dbReference type="ARBA" id="ARBA00002607"/>
    </source>
</evidence>
<evidence type="ECO:0000256" key="7">
    <source>
        <dbReference type="ARBA" id="ARBA00048508"/>
    </source>
</evidence>
<evidence type="ECO:0000256" key="5">
    <source>
        <dbReference type="ARBA" id="ARBA00023002"/>
    </source>
</evidence>
<keyword evidence="4" id="KW-0521">NADP</keyword>
<evidence type="ECO:0000313" key="10">
    <source>
        <dbReference type="Proteomes" id="UP000054770"/>
    </source>
</evidence>
<dbReference type="InterPro" id="IPR050259">
    <property type="entry name" value="SDR"/>
</dbReference>
<evidence type="ECO:0000256" key="2">
    <source>
        <dbReference type="ARBA" id="ARBA00006484"/>
    </source>
</evidence>
<dbReference type="NCBIfam" id="NF009466">
    <property type="entry name" value="PRK12826.1-2"/>
    <property type="match status" value="1"/>
</dbReference>
<gene>
    <name evidence="9" type="ORF">AWB68_00963</name>
</gene>
<dbReference type="Pfam" id="PF13561">
    <property type="entry name" value="adh_short_C2"/>
    <property type="match status" value="1"/>
</dbReference>
<dbReference type="GO" id="GO:0004316">
    <property type="term" value="F:3-oxoacyl-[acyl-carrier-protein] reductase (NADPH) activity"/>
    <property type="evidence" value="ECO:0007669"/>
    <property type="project" value="UniProtKB-EC"/>
</dbReference>
<comment type="catalytic activity">
    <reaction evidence="7">
        <text>a (3R)-hydroxyacyl-[ACP] + NADP(+) = a 3-oxoacyl-[ACP] + NADPH + H(+)</text>
        <dbReference type="Rhea" id="RHEA:17397"/>
        <dbReference type="Rhea" id="RHEA-COMP:9916"/>
        <dbReference type="Rhea" id="RHEA-COMP:9945"/>
        <dbReference type="ChEBI" id="CHEBI:15378"/>
        <dbReference type="ChEBI" id="CHEBI:57783"/>
        <dbReference type="ChEBI" id="CHEBI:58349"/>
        <dbReference type="ChEBI" id="CHEBI:78776"/>
        <dbReference type="ChEBI" id="CHEBI:78827"/>
        <dbReference type="EC" id="1.1.1.100"/>
    </reaction>
</comment>
<dbReference type="InterPro" id="IPR002347">
    <property type="entry name" value="SDR_fam"/>
</dbReference>
<sequence>MDLGLNGRVAIVTGSGRGIGKAALHALGREGAKIVVTDINGELVAATQAELSDAGFEAIGVAADVCNEGDVARLVEQTVAAFGKVDILVNNAGFTRDKYLTKMPTEDWDAVVNTVLKGSYLCTKAALPSMMEQRWGRIINISSRAHFGNPGQANYSAAKAGLLGFTSALALEQGKYNITVNAIAPGFVETELVKALPTYERLRDAALARNPLPRLGTPEDIADAVTWLASDRAGYITGETLHVTGGRYSS</sequence>
<comment type="similarity">
    <text evidence="2">Belongs to the short-chain dehydrogenases/reductases (SDR) family.</text>
</comment>
<dbReference type="RefSeq" id="WP_087643211.1">
    <property type="nucleotide sequence ID" value="NZ_FCON02000007.1"/>
</dbReference>
<dbReference type="GO" id="GO:0032787">
    <property type="term" value="P:monocarboxylic acid metabolic process"/>
    <property type="evidence" value="ECO:0007669"/>
    <property type="project" value="UniProtKB-ARBA"/>
</dbReference>
<dbReference type="NCBIfam" id="NF005559">
    <property type="entry name" value="PRK07231.1"/>
    <property type="match status" value="1"/>
</dbReference>